<dbReference type="PANTHER" id="PTHR30480:SF13">
    <property type="entry name" value="BETA-HEXOSAMINIDASE"/>
    <property type="match status" value="1"/>
</dbReference>
<keyword evidence="5" id="KW-0326">Glycosidase</keyword>
<dbReference type="SUPFAM" id="SSF51445">
    <property type="entry name" value="(Trans)glycosidases"/>
    <property type="match status" value="1"/>
</dbReference>
<proteinExistence type="inferred from homology"/>
<dbReference type="EMBL" id="SPQB01000001">
    <property type="protein sequence ID" value="TFU34642.1"/>
    <property type="molecule type" value="Genomic_DNA"/>
</dbReference>
<evidence type="ECO:0000256" key="6">
    <source>
        <dbReference type="SAM" id="SignalP"/>
    </source>
</evidence>
<feature type="domain" description="Glycoside hydrolase family 3 N-terminal" evidence="7">
    <location>
        <begin position="83"/>
        <end position="382"/>
    </location>
</feature>
<comment type="caution">
    <text evidence="8">The sequence shown here is derived from an EMBL/GenBank/DDBJ whole genome shotgun (WGS) entry which is preliminary data.</text>
</comment>
<comment type="catalytic activity">
    <reaction evidence="1">
        <text>Hydrolysis of terminal non-reducing N-acetyl-D-hexosamine residues in N-acetyl-beta-D-hexosaminides.</text>
        <dbReference type="EC" id="3.2.1.52"/>
    </reaction>
</comment>
<organism evidence="8 9">
    <name type="scientific">Microbacterium paludicola</name>
    <dbReference type="NCBI Taxonomy" id="300019"/>
    <lineage>
        <taxon>Bacteria</taxon>
        <taxon>Bacillati</taxon>
        <taxon>Actinomycetota</taxon>
        <taxon>Actinomycetes</taxon>
        <taxon>Micrococcales</taxon>
        <taxon>Microbacteriaceae</taxon>
        <taxon>Microbacterium</taxon>
    </lineage>
</organism>
<sequence>MLRRDRGRSAWLAAALTGSVLCGAPAGAAPVSAPAATPVAAEAPAASRQEVASAIAGAIVDDMTTAERASAVVMGHVGGTDPDALGAYVREGRLGGFILMGSNVPKTPDELRRITDALDGPTGTLPPLVAVDEEGGVVTRLPWDDGPAGTQLQRQDPDASRAAFDARGGLLEDVGISVNFGIVADVGTRTSGFIRPRTLGGDATAAAERVAAAVAGERPHAFSTLKHFPGHGAAAGDSHSAIPETAMPVEEWRADHAPPFESGIEAGAELVMTGHLRFTAVDDAPASLSPEWYAILRDDLHFEGVAITDDLGMLLSSGEGRYADPVRNAVDAITAGADMALMVAGSNAGTAGELADGIAAAAEAGDLPPERLEAAATRVVTLRVLASGLLDGDAFEPPRG</sequence>
<dbReference type="GO" id="GO:0005975">
    <property type="term" value="P:carbohydrate metabolic process"/>
    <property type="evidence" value="ECO:0007669"/>
    <property type="project" value="InterPro"/>
</dbReference>
<comment type="similarity">
    <text evidence="2">Belongs to the glycosyl hydrolase 3 family.</text>
</comment>
<keyword evidence="4 8" id="KW-0378">Hydrolase</keyword>
<dbReference type="InterPro" id="IPR001764">
    <property type="entry name" value="Glyco_hydro_3_N"/>
</dbReference>
<gene>
    <name evidence="8" type="ORF">E4U02_00595</name>
</gene>
<reference evidence="8 9" key="1">
    <citation type="submission" date="2019-03" db="EMBL/GenBank/DDBJ databases">
        <title>Diversity of the mouse oral microbiome.</title>
        <authorList>
            <person name="Joseph S."/>
            <person name="Aduse-Opoku J."/>
            <person name="Curtis M."/>
            <person name="Wade W."/>
            <person name="Hashim A."/>
        </authorList>
    </citation>
    <scope>NUCLEOTIDE SEQUENCE [LARGE SCALE GENOMIC DNA]</scope>
    <source>
        <strain evidence="8 9">P1012</strain>
    </source>
</reference>
<name>A0A4Y9G0G8_9MICO</name>
<keyword evidence="9" id="KW-1185">Reference proteome</keyword>
<dbReference type="InterPro" id="IPR036962">
    <property type="entry name" value="Glyco_hydro_3_N_sf"/>
</dbReference>
<accession>A0A4Y9G0G8</accession>
<dbReference type="OrthoDB" id="9805821at2"/>
<evidence type="ECO:0000313" key="9">
    <source>
        <dbReference type="Proteomes" id="UP000298358"/>
    </source>
</evidence>
<evidence type="ECO:0000256" key="5">
    <source>
        <dbReference type="ARBA" id="ARBA00023295"/>
    </source>
</evidence>
<feature type="chain" id="PRO_5021185456" description="beta-N-acetylhexosaminidase" evidence="6">
    <location>
        <begin position="29"/>
        <end position="400"/>
    </location>
</feature>
<dbReference type="Proteomes" id="UP000298358">
    <property type="component" value="Unassembled WGS sequence"/>
</dbReference>
<evidence type="ECO:0000259" key="7">
    <source>
        <dbReference type="Pfam" id="PF00933"/>
    </source>
</evidence>
<evidence type="ECO:0000256" key="3">
    <source>
        <dbReference type="ARBA" id="ARBA00012663"/>
    </source>
</evidence>
<dbReference type="PANTHER" id="PTHR30480">
    <property type="entry name" value="BETA-HEXOSAMINIDASE-RELATED"/>
    <property type="match status" value="1"/>
</dbReference>
<dbReference type="InterPro" id="IPR017853">
    <property type="entry name" value="GH"/>
</dbReference>
<feature type="signal peptide" evidence="6">
    <location>
        <begin position="1"/>
        <end position="28"/>
    </location>
</feature>
<dbReference type="InterPro" id="IPR050226">
    <property type="entry name" value="NagZ_Beta-hexosaminidase"/>
</dbReference>
<protein>
    <recommendedName>
        <fullName evidence="3">beta-N-acetylhexosaminidase</fullName>
        <ecNumber evidence="3">3.2.1.52</ecNumber>
    </recommendedName>
</protein>
<dbReference type="Gene3D" id="3.20.20.300">
    <property type="entry name" value="Glycoside hydrolase, family 3, N-terminal domain"/>
    <property type="match status" value="1"/>
</dbReference>
<dbReference type="GO" id="GO:0004563">
    <property type="term" value="F:beta-N-acetylhexosaminidase activity"/>
    <property type="evidence" value="ECO:0007669"/>
    <property type="project" value="UniProtKB-EC"/>
</dbReference>
<evidence type="ECO:0000313" key="8">
    <source>
        <dbReference type="EMBL" id="TFU34642.1"/>
    </source>
</evidence>
<dbReference type="AlphaFoldDB" id="A0A4Y9G0G8"/>
<keyword evidence="6" id="KW-0732">Signal</keyword>
<dbReference type="GO" id="GO:0009254">
    <property type="term" value="P:peptidoglycan turnover"/>
    <property type="evidence" value="ECO:0007669"/>
    <property type="project" value="TreeGrafter"/>
</dbReference>
<evidence type="ECO:0000256" key="4">
    <source>
        <dbReference type="ARBA" id="ARBA00022801"/>
    </source>
</evidence>
<dbReference type="Pfam" id="PF00933">
    <property type="entry name" value="Glyco_hydro_3"/>
    <property type="match status" value="1"/>
</dbReference>
<evidence type="ECO:0000256" key="1">
    <source>
        <dbReference type="ARBA" id="ARBA00001231"/>
    </source>
</evidence>
<dbReference type="EC" id="3.2.1.52" evidence="3"/>
<evidence type="ECO:0000256" key="2">
    <source>
        <dbReference type="ARBA" id="ARBA00005336"/>
    </source>
</evidence>